<dbReference type="SMART" id="SM00986">
    <property type="entry name" value="UDG"/>
    <property type="match status" value="1"/>
</dbReference>
<dbReference type="InterPro" id="IPR005122">
    <property type="entry name" value="Uracil-DNA_glycosylase-like"/>
</dbReference>
<evidence type="ECO:0000256" key="4">
    <source>
        <dbReference type="ARBA" id="ARBA00022801"/>
    </source>
</evidence>
<dbReference type="Gene3D" id="3.40.470.10">
    <property type="entry name" value="Uracil-DNA glycosylase-like domain"/>
    <property type="match status" value="1"/>
</dbReference>
<dbReference type="InterPro" id="IPR036895">
    <property type="entry name" value="Uracil-DNA_glycosylase-like_sf"/>
</dbReference>
<keyword evidence="1" id="KW-0004">4Fe-4S</keyword>
<dbReference type="PANTHER" id="PTHR33693">
    <property type="entry name" value="TYPE-5 URACIL-DNA GLYCOSYLASE"/>
    <property type="match status" value="1"/>
</dbReference>
<evidence type="ECO:0000259" key="8">
    <source>
        <dbReference type="SMART" id="SM00986"/>
    </source>
</evidence>
<proteinExistence type="predicted"/>
<keyword evidence="5" id="KW-0408">Iron</keyword>
<protein>
    <submittedName>
        <fullName evidence="9">Putative uracil DNA glycosylase superfamily protein</fullName>
    </submittedName>
</protein>
<feature type="domain" description="Uracil-DNA glycosylase-like" evidence="8">
    <location>
        <begin position="28"/>
        <end position="149"/>
    </location>
</feature>
<dbReference type="AlphaFoldDB" id="A0A6M3L2V2"/>
<keyword evidence="3" id="KW-0227">DNA damage</keyword>
<keyword evidence="6" id="KW-0411">Iron-sulfur</keyword>
<dbReference type="GO" id="GO:0097506">
    <property type="term" value="F:deaminated base DNA N-glycosylase activity"/>
    <property type="evidence" value="ECO:0007669"/>
    <property type="project" value="UniProtKB-ARBA"/>
</dbReference>
<name>A0A6M3L2V2_9ZZZZ</name>
<dbReference type="InterPro" id="IPR051536">
    <property type="entry name" value="UDG_Type-4/5"/>
</dbReference>
<dbReference type="CDD" id="cd10030">
    <property type="entry name" value="UDG-F4_TTUDGA_SPO1dp_like"/>
    <property type="match status" value="1"/>
</dbReference>
<dbReference type="GO" id="GO:0046872">
    <property type="term" value="F:metal ion binding"/>
    <property type="evidence" value="ECO:0007669"/>
    <property type="project" value="UniProtKB-KW"/>
</dbReference>
<keyword evidence="4" id="KW-0378">Hydrolase</keyword>
<dbReference type="GO" id="GO:0006281">
    <property type="term" value="P:DNA repair"/>
    <property type="evidence" value="ECO:0007669"/>
    <property type="project" value="UniProtKB-KW"/>
</dbReference>
<dbReference type="EMBL" id="MT142791">
    <property type="protein sequence ID" value="QJA88599.1"/>
    <property type="molecule type" value="Genomic_DNA"/>
</dbReference>
<evidence type="ECO:0000256" key="5">
    <source>
        <dbReference type="ARBA" id="ARBA00023004"/>
    </source>
</evidence>
<reference evidence="9" key="1">
    <citation type="submission" date="2020-03" db="EMBL/GenBank/DDBJ databases">
        <title>The deep terrestrial virosphere.</title>
        <authorList>
            <person name="Holmfeldt K."/>
            <person name="Nilsson E."/>
            <person name="Simone D."/>
            <person name="Lopez-Fernandez M."/>
            <person name="Wu X."/>
            <person name="de Brujin I."/>
            <person name="Lundin D."/>
            <person name="Andersson A."/>
            <person name="Bertilsson S."/>
            <person name="Dopson M."/>
        </authorList>
    </citation>
    <scope>NUCLEOTIDE SEQUENCE</scope>
    <source>
        <strain evidence="9">MM415B02730</strain>
    </source>
</reference>
<gene>
    <name evidence="9" type="ORF">MM415B02730_0004</name>
</gene>
<keyword evidence="2" id="KW-0479">Metal-binding</keyword>
<evidence type="ECO:0000256" key="2">
    <source>
        <dbReference type="ARBA" id="ARBA00022723"/>
    </source>
</evidence>
<evidence type="ECO:0000256" key="6">
    <source>
        <dbReference type="ARBA" id="ARBA00023014"/>
    </source>
</evidence>
<keyword evidence="7" id="KW-0234">DNA repair</keyword>
<sequence>MNKLDELTAQIKQCTRCERRQYANAPVPGFGDIGAKYFLIGRDPGREENREGIPFIGAAGRRLNELLALANIDTNDCYITNLVKCHVPGNKPPRKSFITACKPWVLQEIALVKPETIITLGSEALSLFCDRGITQMHGTQIKVDLNYAEVV</sequence>
<evidence type="ECO:0000313" key="9">
    <source>
        <dbReference type="EMBL" id="QJA88599.1"/>
    </source>
</evidence>
<evidence type="ECO:0000256" key="1">
    <source>
        <dbReference type="ARBA" id="ARBA00022485"/>
    </source>
</evidence>
<organism evidence="9">
    <name type="scientific">viral metagenome</name>
    <dbReference type="NCBI Taxonomy" id="1070528"/>
    <lineage>
        <taxon>unclassified sequences</taxon>
        <taxon>metagenomes</taxon>
        <taxon>organismal metagenomes</taxon>
    </lineage>
</organism>
<dbReference type="SMART" id="SM00987">
    <property type="entry name" value="UreE_C"/>
    <property type="match status" value="1"/>
</dbReference>
<evidence type="ECO:0000256" key="7">
    <source>
        <dbReference type="ARBA" id="ARBA00023204"/>
    </source>
</evidence>
<evidence type="ECO:0000256" key="3">
    <source>
        <dbReference type="ARBA" id="ARBA00022763"/>
    </source>
</evidence>
<accession>A0A6M3L2V2</accession>
<dbReference type="GO" id="GO:0051539">
    <property type="term" value="F:4 iron, 4 sulfur cluster binding"/>
    <property type="evidence" value="ECO:0007669"/>
    <property type="project" value="UniProtKB-KW"/>
</dbReference>
<dbReference type="Pfam" id="PF03167">
    <property type="entry name" value="UDG"/>
    <property type="match status" value="1"/>
</dbReference>
<dbReference type="SUPFAM" id="SSF52141">
    <property type="entry name" value="Uracil-DNA glycosylase-like"/>
    <property type="match status" value="1"/>
</dbReference>